<organism evidence="2 3">
    <name type="scientific">Methylobacterium terrae</name>
    <dbReference type="NCBI Taxonomy" id="2202827"/>
    <lineage>
        <taxon>Bacteria</taxon>
        <taxon>Pseudomonadati</taxon>
        <taxon>Pseudomonadota</taxon>
        <taxon>Alphaproteobacteria</taxon>
        <taxon>Hyphomicrobiales</taxon>
        <taxon>Methylobacteriaceae</taxon>
        <taxon>Methylobacterium</taxon>
    </lineage>
</organism>
<dbReference type="Proteomes" id="UP000245444">
    <property type="component" value="Chromosome"/>
</dbReference>
<dbReference type="EMBL" id="CP029553">
    <property type="protein sequence ID" value="AWN47550.1"/>
    <property type="molecule type" value="Genomic_DNA"/>
</dbReference>
<dbReference type="OrthoDB" id="9900701at2"/>
<reference evidence="2 3" key="1">
    <citation type="submission" date="2018-05" db="EMBL/GenBank/DDBJ databases">
        <title>Complete Genome Sequence of Methylobacterium sp. 17Sr1-28.</title>
        <authorList>
            <person name="Srinivasan S."/>
        </authorList>
    </citation>
    <scope>NUCLEOTIDE SEQUENCE [LARGE SCALE GENOMIC DNA]</scope>
    <source>
        <strain evidence="2 3">17Sr1-28</strain>
    </source>
</reference>
<gene>
    <name evidence="2" type="ORF">DK419_15565</name>
</gene>
<dbReference type="AlphaFoldDB" id="A0A2U8WQ28"/>
<accession>A0A2U8WQ28</accession>
<evidence type="ECO:0000313" key="3">
    <source>
        <dbReference type="Proteomes" id="UP000245444"/>
    </source>
</evidence>
<evidence type="ECO:0000256" key="1">
    <source>
        <dbReference type="SAM" id="MobiDB-lite"/>
    </source>
</evidence>
<protein>
    <submittedName>
        <fullName evidence="2">Uncharacterized protein</fullName>
    </submittedName>
</protein>
<feature type="region of interest" description="Disordered" evidence="1">
    <location>
        <begin position="57"/>
        <end position="82"/>
    </location>
</feature>
<name>A0A2U8WQ28_9HYPH</name>
<sequence>MSIGELSALLSVYEQAARAFTRNVFWPELGPHGFCRVDDEAERCASIQRAILDEFGSRSSASDADQADITDPAEASNGRRHQ</sequence>
<dbReference type="KEGG" id="mtea:DK419_15565"/>
<keyword evidence="3" id="KW-1185">Reference proteome</keyword>
<proteinExistence type="predicted"/>
<evidence type="ECO:0000313" key="2">
    <source>
        <dbReference type="EMBL" id="AWN47550.1"/>
    </source>
</evidence>